<keyword evidence="5 7" id="KW-0862">Zinc</keyword>
<dbReference type="HAMAP" id="MF_00372">
    <property type="entry name" value="HutI"/>
    <property type="match status" value="1"/>
</dbReference>
<dbReference type="GO" id="GO:0050480">
    <property type="term" value="F:imidazolonepropionase activity"/>
    <property type="evidence" value="ECO:0007669"/>
    <property type="project" value="UniProtKB-UniRule"/>
</dbReference>
<feature type="binding site" evidence="7">
    <location>
        <position position="159"/>
    </location>
    <ligand>
        <name>4-imidazolone-5-propanoate</name>
        <dbReference type="ChEBI" id="CHEBI:77893"/>
    </ligand>
</feature>
<comment type="cofactor">
    <cofactor evidence="7">
        <name>Zn(2+)</name>
        <dbReference type="ChEBI" id="CHEBI:29105"/>
    </cofactor>
    <cofactor evidence="7">
        <name>Fe(3+)</name>
        <dbReference type="ChEBI" id="CHEBI:29034"/>
    </cofactor>
    <text evidence="7">Binds 1 zinc or iron ion per subunit.</text>
</comment>
<feature type="binding site" evidence="7">
    <location>
        <position position="223"/>
    </location>
    <ligand>
        <name>4-imidazolone-5-propanoate</name>
        <dbReference type="ChEBI" id="CHEBI:77893"/>
    </ligand>
</feature>
<comment type="caution">
    <text evidence="9">The sequence shown here is derived from an EMBL/GenBank/DDBJ whole genome shotgun (WGS) entry which is preliminary data.</text>
</comment>
<feature type="binding site" evidence="7">
    <location>
        <position position="74"/>
    </location>
    <ligand>
        <name>4-imidazolone-5-propanoate</name>
        <dbReference type="ChEBI" id="CHEBI:77893"/>
    </ligand>
</feature>
<evidence type="ECO:0000256" key="4">
    <source>
        <dbReference type="ARBA" id="ARBA00022808"/>
    </source>
</evidence>
<keyword evidence="3 7" id="KW-0378">Hydrolase</keyword>
<dbReference type="InterPro" id="IPR005920">
    <property type="entry name" value="HutI"/>
</dbReference>
<dbReference type="RefSeq" id="WP_185055123.1">
    <property type="nucleotide sequence ID" value="NZ_BAABIX010000018.1"/>
</dbReference>
<feature type="binding site" evidence="7">
    <location>
        <position position="132"/>
    </location>
    <ligand>
        <name>4-imidazolone-5-propanoate</name>
        <dbReference type="ChEBI" id="CHEBI:77893"/>
    </ligand>
</feature>
<evidence type="ECO:0000256" key="5">
    <source>
        <dbReference type="ARBA" id="ARBA00022833"/>
    </source>
</evidence>
<feature type="binding site" evidence="7">
    <location>
        <position position="298"/>
    </location>
    <ligand>
        <name>N-formimidoyl-L-glutamate</name>
        <dbReference type="ChEBI" id="CHEBI:58928"/>
    </ligand>
</feature>
<feature type="binding site" evidence="7">
    <location>
        <position position="299"/>
    </location>
    <ligand>
        <name>4-imidazolone-5-propanoate</name>
        <dbReference type="ChEBI" id="CHEBI:77893"/>
    </ligand>
</feature>
<keyword evidence="7" id="KW-0963">Cytoplasm</keyword>
<dbReference type="Gene3D" id="3.20.20.140">
    <property type="entry name" value="Metal-dependent hydrolases"/>
    <property type="match status" value="1"/>
</dbReference>
<feature type="binding site" evidence="7">
    <location>
        <position position="132"/>
    </location>
    <ligand>
        <name>N-formimidoyl-L-glutamate</name>
        <dbReference type="ChEBI" id="CHEBI:58928"/>
    </ligand>
</feature>
<keyword evidence="6 7" id="KW-0408">Iron</keyword>
<feature type="binding site" evidence="7">
    <location>
        <position position="67"/>
    </location>
    <ligand>
        <name>Fe(3+)</name>
        <dbReference type="ChEBI" id="CHEBI:29034"/>
    </ligand>
</feature>
<evidence type="ECO:0000256" key="1">
    <source>
        <dbReference type="ARBA" id="ARBA00012864"/>
    </source>
</evidence>
<dbReference type="Pfam" id="PF01979">
    <property type="entry name" value="Amidohydro_1"/>
    <property type="match status" value="1"/>
</dbReference>
<evidence type="ECO:0000256" key="7">
    <source>
        <dbReference type="HAMAP-Rule" id="MF_00372"/>
    </source>
</evidence>
<dbReference type="InterPro" id="IPR032466">
    <property type="entry name" value="Metal_Hydrolase"/>
</dbReference>
<accession>A0A840PKV0</accession>
<dbReference type="Gene3D" id="2.30.40.10">
    <property type="entry name" value="Urease, subunit C, domain 1"/>
    <property type="match status" value="1"/>
</dbReference>
<keyword evidence="4 7" id="KW-0369">Histidine metabolism</keyword>
<dbReference type="EC" id="3.5.2.7" evidence="1 7"/>
<sequence length="382" mass="40241">MTSVLFDEIGVLYTGDPEREELANAAVVIEGDAVAWVGPSGEAPEADERVDVEGRCVVPGFVDSHSHLVFAGDRTEEFAARMAGRPYSAGGIRTTVEATRHAADSELATRTAALVAEMLSQGTTTVEIKSGYGLTVADERRALEIAGAFTEETTFLGAHVVPAEVPADDYVRLVTGPMLEACAPHARWIDVFCERGAFDGDQTREILAAGLKAGLGARVHAAQLGPGPGVRIACELGAASADHCTHLTDSDVEALASSGVVATLLPGAEFSTRSPYPDARRLIDAGVTVAIATDCNPGSSFTSSMSFCVALAVREMRMTPLEAIRAATYGGARALRRADVGVLRPGARADLVLLDAASYVHLAYRPGVPLVRQVWREGRRVV</sequence>
<feature type="binding site" evidence="7">
    <location>
        <position position="294"/>
    </location>
    <ligand>
        <name>Fe(3+)</name>
        <dbReference type="ChEBI" id="CHEBI:29034"/>
    </ligand>
</feature>
<comment type="function">
    <text evidence="7">Catalyzes the hydrolytic cleavage of the carbon-nitrogen bond in imidazolone-5-propanoate to yield N-formimidoyl-L-glutamate. It is the third step in the universal histidine degradation pathway.</text>
</comment>
<evidence type="ECO:0000256" key="2">
    <source>
        <dbReference type="ARBA" id="ARBA00022723"/>
    </source>
</evidence>
<comment type="pathway">
    <text evidence="7">Amino-acid degradation; L-histidine degradation into L-glutamate; N-formimidoyl-L-glutamate from L-histidine: step 3/3.</text>
</comment>
<feature type="binding site" evidence="7">
    <location>
        <position position="220"/>
    </location>
    <ligand>
        <name>Fe(3+)</name>
        <dbReference type="ChEBI" id="CHEBI:29034"/>
    </ligand>
</feature>
<dbReference type="PANTHER" id="PTHR42752:SF1">
    <property type="entry name" value="IMIDAZOLONEPROPIONASE-RELATED"/>
    <property type="match status" value="1"/>
</dbReference>
<feature type="binding site" evidence="7">
    <location>
        <position position="296"/>
    </location>
    <ligand>
        <name>N-formimidoyl-L-glutamate</name>
        <dbReference type="ChEBI" id="CHEBI:58928"/>
    </ligand>
</feature>
<keyword evidence="10" id="KW-1185">Reference proteome</keyword>
<name>A0A840PKV0_9ACTN</name>
<proteinExistence type="inferred from homology"/>
<evidence type="ECO:0000313" key="10">
    <source>
        <dbReference type="Proteomes" id="UP000578449"/>
    </source>
</evidence>
<feature type="binding site" evidence="7">
    <location>
        <position position="67"/>
    </location>
    <ligand>
        <name>Zn(2+)</name>
        <dbReference type="ChEBI" id="CHEBI:29105"/>
    </ligand>
</feature>
<dbReference type="SUPFAM" id="SSF51338">
    <property type="entry name" value="Composite domain of metallo-dependent hydrolases"/>
    <property type="match status" value="1"/>
</dbReference>
<keyword evidence="2 7" id="KW-0479">Metal-binding</keyword>
<dbReference type="UniPathway" id="UPA00379">
    <property type="reaction ID" value="UER00551"/>
</dbReference>
<dbReference type="SUPFAM" id="SSF51556">
    <property type="entry name" value="Metallo-dependent hydrolases"/>
    <property type="match status" value="1"/>
</dbReference>
<dbReference type="GO" id="GO:0019557">
    <property type="term" value="P:L-histidine catabolic process to glutamate and formate"/>
    <property type="evidence" value="ECO:0007669"/>
    <property type="project" value="UniProtKB-UniPathway"/>
</dbReference>
<dbReference type="InterPro" id="IPR011059">
    <property type="entry name" value="Metal-dep_hydrolase_composite"/>
</dbReference>
<dbReference type="EMBL" id="JACHGN010000022">
    <property type="protein sequence ID" value="MBB5138240.1"/>
    <property type="molecule type" value="Genomic_DNA"/>
</dbReference>
<feature type="binding site" evidence="7">
    <location>
        <position position="294"/>
    </location>
    <ligand>
        <name>Zn(2+)</name>
        <dbReference type="ChEBI" id="CHEBI:29105"/>
    </ligand>
</feature>
<feature type="domain" description="Amidohydrolase-related" evidence="8">
    <location>
        <begin position="241"/>
        <end position="364"/>
    </location>
</feature>
<dbReference type="GO" id="GO:0005506">
    <property type="term" value="F:iron ion binding"/>
    <property type="evidence" value="ECO:0007669"/>
    <property type="project" value="UniProtKB-UniRule"/>
</dbReference>
<comment type="subcellular location">
    <subcellularLocation>
        <location evidence="7">Cytoplasm</location>
    </subcellularLocation>
</comment>
<evidence type="ECO:0000256" key="6">
    <source>
        <dbReference type="ARBA" id="ARBA00023004"/>
    </source>
</evidence>
<dbReference type="GO" id="GO:0019556">
    <property type="term" value="P:L-histidine catabolic process to glutamate and formamide"/>
    <property type="evidence" value="ECO:0007669"/>
    <property type="project" value="UniProtKB-UniRule"/>
</dbReference>
<dbReference type="GO" id="GO:0005737">
    <property type="term" value="C:cytoplasm"/>
    <property type="evidence" value="ECO:0007669"/>
    <property type="project" value="UniProtKB-SubCell"/>
</dbReference>
<dbReference type="Proteomes" id="UP000578449">
    <property type="component" value="Unassembled WGS sequence"/>
</dbReference>
<dbReference type="GO" id="GO:0008270">
    <property type="term" value="F:zinc ion binding"/>
    <property type="evidence" value="ECO:0007669"/>
    <property type="project" value="UniProtKB-UniRule"/>
</dbReference>
<dbReference type="AlphaFoldDB" id="A0A840PKV0"/>
<feature type="binding site" evidence="7">
    <location>
        <position position="220"/>
    </location>
    <ligand>
        <name>Zn(2+)</name>
        <dbReference type="ChEBI" id="CHEBI:29105"/>
    </ligand>
</feature>
<dbReference type="NCBIfam" id="TIGR01224">
    <property type="entry name" value="hutI"/>
    <property type="match status" value="1"/>
</dbReference>
<evidence type="ECO:0000259" key="8">
    <source>
        <dbReference type="Pfam" id="PF01979"/>
    </source>
</evidence>
<dbReference type="PANTHER" id="PTHR42752">
    <property type="entry name" value="IMIDAZOLONEPROPIONASE"/>
    <property type="match status" value="1"/>
</dbReference>
<organism evidence="9 10">
    <name type="scientific">Thermocatellispora tengchongensis</name>
    <dbReference type="NCBI Taxonomy" id="1073253"/>
    <lineage>
        <taxon>Bacteria</taxon>
        <taxon>Bacillati</taxon>
        <taxon>Actinomycetota</taxon>
        <taxon>Actinomycetes</taxon>
        <taxon>Streptosporangiales</taxon>
        <taxon>Streptosporangiaceae</taxon>
        <taxon>Thermocatellispora</taxon>
    </lineage>
</organism>
<gene>
    <name evidence="7" type="primary">hutI</name>
    <name evidence="9" type="ORF">HNP84_007993</name>
</gene>
<comment type="catalytic activity">
    <reaction evidence="7">
        <text>4-imidazolone-5-propanoate + H2O = N-formimidoyl-L-glutamate</text>
        <dbReference type="Rhea" id="RHEA:23660"/>
        <dbReference type="ChEBI" id="CHEBI:15377"/>
        <dbReference type="ChEBI" id="CHEBI:58928"/>
        <dbReference type="ChEBI" id="CHEBI:77893"/>
        <dbReference type="EC" id="3.5.2.7"/>
    </reaction>
</comment>
<feature type="binding site" evidence="7">
    <location>
        <position position="65"/>
    </location>
    <ligand>
        <name>Fe(3+)</name>
        <dbReference type="ChEBI" id="CHEBI:29034"/>
    </ligand>
</feature>
<comment type="similarity">
    <text evidence="7">Belongs to the metallo-dependent hydrolases superfamily. HutI family.</text>
</comment>
<evidence type="ECO:0000256" key="3">
    <source>
        <dbReference type="ARBA" id="ARBA00022801"/>
    </source>
</evidence>
<evidence type="ECO:0000313" key="9">
    <source>
        <dbReference type="EMBL" id="MBB5138240.1"/>
    </source>
</evidence>
<protein>
    <recommendedName>
        <fullName evidence="1 7">Imidazolonepropionase</fullName>
        <ecNumber evidence="1 7">3.5.2.7</ecNumber>
    </recommendedName>
    <alternativeName>
        <fullName evidence="7">Imidazolone-5-propionate hydrolase</fullName>
    </alternativeName>
</protein>
<dbReference type="InterPro" id="IPR006680">
    <property type="entry name" value="Amidohydro-rel"/>
</dbReference>
<feature type="binding site" evidence="7">
    <location>
        <position position="65"/>
    </location>
    <ligand>
        <name>Zn(2+)</name>
        <dbReference type="ChEBI" id="CHEBI:29105"/>
    </ligand>
</feature>
<reference evidence="9 10" key="1">
    <citation type="submission" date="2020-08" db="EMBL/GenBank/DDBJ databases">
        <title>Genomic Encyclopedia of Type Strains, Phase IV (KMG-IV): sequencing the most valuable type-strain genomes for metagenomic binning, comparative biology and taxonomic classification.</title>
        <authorList>
            <person name="Goeker M."/>
        </authorList>
    </citation>
    <scope>NUCLEOTIDE SEQUENCE [LARGE SCALE GENOMIC DNA]</scope>
    <source>
        <strain evidence="9 10">DSM 45615</strain>
    </source>
</reference>